<dbReference type="Proteomes" id="UP000477488">
    <property type="component" value="Unassembled WGS sequence"/>
</dbReference>
<sequence length="82" mass="9083">MGSLEKTLAKMRETAQNVRYAELAALCEHFFGPPRQKGTSHAVYKTPWQGDPRVNIQEGKGGKAKAYQVKQVLAAIARLRGE</sequence>
<gene>
    <name evidence="1" type="ORF">FYJ44_14155</name>
</gene>
<evidence type="ECO:0000313" key="2">
    <source>
        <dbReference type="Proteomes" id="UP000477488"/>
    </source>
</evidence>
<evidence type="ECO:0000313" key="1">
    <source>
        <dbReference type="EMBL" id="MSS29140.1"/>
    </source>
</evidence>
<reference evidence="1 2" key="1">
    <citation type="submission" date="2019-09" db="EMBL/GenBank/DDBJ databases">
        <title>In-depth cultivation of the pig gut microbiome towards novel bacterial diversity and tailored functional studies.</title>
        <authorList>
            <person name="Wylensek D."/>
            <person name="Hitch T.C.A."/>
            <person name="Clavel T."/>
        </authorList>
    </citation>
    <scope>NUCLEOTIDE SEQUENCE [LARGE SCALE GENOMIC DNA]</scope>
    <source>
        <strain evidence="1 2">PG-178-WT-4</strain>
    </source>
</reference>
<dbReference type="RefSeq" id="WP_154513249.1">
    <property type="nucleotide sequence ID" value="NZ_VUMH01000024.1"/>
</dbReference>
<comment type="caution">
    <text evidence="1">The sequence shown here is derived from an EMBL/GenBank/DDBJ whole genome shotgun (WGS) entry which is preliminary data.</text>
</comment>
<name>A0A6L5XPI1_9BACT</name>
<organism evidence="1 2">
    <name type="scientific">Desulfovibrio porci</name>
    <dbReference type="NCBI Taxonomy" id="2605782"/>
    <lineage>
        <taxon>Bacteria</taxon>
        <taxon>Pseudomonadati</taxon>
        <taxon>Thermodesulfobacteriota</taxon>
        <taxon>Desulfovibrionia</taxon>
        <taxon>Desulfovibrionales</taxon>
        <taxon>Desulfovibrionaceae</taxon>
        <taxon>Desulfovibrio</taxon>
    </lineage>
</organism>
<dbReference type="EMBL" id="VUMH01000024">
    <property type="protein sequence ID" value="MSS29140.1"/>
    <property type="molecule type" value="Genomic_DNA"/>
</dbReference>
<keyword evidence="2" id="KW-1185">Reference proteome</keyword>
<accession>A0A6L5XPI1</accession>
<proteinExistence type="predicted"/>
<dbReference type="AlphaFoldDB" id="A0A6L5XPI1"/>
<protein>
    <submittedName>
        <fullName evidence="1">Toxin HicA</fullName>
    </submittedName>
</protein>